<evidence type="ECO:0000256" key="5">
    <source>
        <dbReference type="ARBA" id="ARBA00023136"/>
    </source>
</evidence>
<evidence type="ECO:0000256" key="1">
    <source>
        <dbReference type="ARBA" id="ARBA00004651"/>
    </source>
</evidence>
<feature type="transmembrane region" description="Helical" evidence="7">
    <location>
        <begin position="404"/>
        <end position="423"/>
    </location>
</feature>
<gene>
    <name evidence="8" type="ORF">D7S89_08560</name>
</gene>
<dbReference type="PANTHER" id="PTHR23513:SF6">
    <property type="entry name" value="MAJOR FACILITATOR SUPERFAMILY ASSOCIATED DOMAIN-CONTAINING PROTEIN"/>
    <property type="match status" value="1"/>
</dbReference>
<feature type="transmembrane region" description="Helical" evidence="7">
    <location>
        <begin position="241"/>
        <end position="259"/>
    </location>
</feature>
<dbReference type="GO" id="GO:0022857">
    <property type="term" value="F:transmembrane transporter activity"/>
    <property type="evidence" value="ECO:0007669"/>
    <property type="project" value="InterPro"/>
</dbReference>
<dbReference type="Proteomes" id="UP000280434">
    <property type="component" value="Unassembled WGS sequence"/>
</dbReference>
<dbReference type="PANTHER" id="PTHR23513">
    <property type="entry name" value="INTEGRAL MEMBRANE EFFLUX PROTEIN-RELATED"/>
    <property type="match status" value="1"/>
</dbReference>
<feature type="transmembrane region" description="Helical" evidence="7">
    <location>
        <begin position="381"/>
        <end position="398"/>
    </location>
</feature>
<feature type="compositionally biased region" description="Basic residues" evidence="6">
    <location>
        <begin position="86"/>
        <end position="99"/>
    </location>
</feature>
<dbReference type="GO" id="GO:0005886">
    <property type="term" value="C:plasma membrane"/>
    <property type="evidence" value="ECO:0007669"/>
    <property type="project" value="UniProtKB-SubCell"/>
</dbReference>
<evidence type="ECO:0000313" key="9">
    <source>
        <dbReference type="Proteomes" id="UP000280434"/>
    </source>
</evidence>
<dbReference type="Gene3D" id="1.20.1250.20">
    <property type="entry name" value="MFS general substrate transporter like domains"/>
    <property type="match status" value="1"/>
</dbReference>
<evidence type="ECO:0000256" key="4">
    <source>
        <dbReference type="ARBA" id="ARBA00022989"/>
    </source>
</evidence>
<comment type="caution">
    <text evidence="8">The sequence shown here is derived from an EMBL/GenBank/DDBJ whole genome shotgun (WGS) entry which is preliminary data.</text>
</comment>
<keyword evidence="2" id="KW-1003">Cell membrane</keyword>
<feature type="transmembrane region" description="Helical" evidence="7">
    <location>
        <begin position="318"/>
        <end position="340"/>
    </location>
</feature>
<dbReference type="InterPro" id="IPR036259">
    <property type="entry name" value="MFS_trans_sf"/>
</dbReference>
<keyword evidence="9" id="KW-1185">Reference proteome</keyword>
<evidence type="ECO:0000256" key="6">
    <source>
        <dbReference type="SAM" id="MobiDB-lite"/>
    </source>
</evidence>
<keyword evidence="3 7" id="KW-0812">Transmembrane</keyword>
<proteinExistence type="predicted"/>
<keyword evidence="4 7" id="KW-1133">Transmembrane helix</keyword>
<protein>
    <submittedName>
        <fullName evidence="8">MFS transporter</fullName>
    </submittedName>
</protein>
<keyword evidence="5 7" id="KW-0472">Membrane</keyword>
<feature type="transmembrane region" description="Helical" evidence="7">
    <location>
        <begin position="346"/>
        <end position="369"/>
    </location>
</feature>
<organism evidence="8 9">
    <name type="scientific">Trinickia fusca</name>
    <dbReference type="NCBI Taxonomy" id="2419777"/>
    <lineage>
        <taxon>Bacteria</taxon>
        <taxon>Pseudomonadati</taxon>
        <taxon>Pseudomonadota</taxon>
        <taxon>Betaproteobacteria</taxon>
        <taxon>Burkholderiales</taxon>
        <taxon>Burkholderiaceae</taxon>
        <taxon>Trinickia</taxon>
    </lineage>
</organism>
<sequence length="509" mass="54947">MRRCAVLARARDFLATEDLVALQEGQGLSQACRGRAPLRLGAHVRRRRRWWPASREVVGLLHDRRERRRHGLPCRRPPPLAQGSGLHHHRPVRRTHHRSLRTRRALKESELAPSPLFLLGRFLSQFAARLGDFLFPLVIYRQSGSLSLSGLALAIEWLPRIVGLPLCGALADRFRAGRLFAIADLARALLAFVPFLFPDVPVLLATSAAFGFLSALSQVTLERTVATSGKVLARAQMSLEAINNLAFILGSAAAAWLVSCLDLRALFVVLAALFACPAPCLWRAGLAHPAAPRSPFSPARDASAALSILKHKTRLRQIVICGFLLAIASGIVTSTGPAMITTEFALPGAAFAQVQMWAAAATVLAVLLSRHVPGAAARTQWIGLATIAAGLFLAASAWSFPLWVLGYAIFFAGIMLFSIHLRCERVAHIPPKHLGKTLGIIMVLTAAGLPVGGLLVAYLADTLPVRGVTWLAWPAFAGALFLSLFIRSSNKPRTVMDSNGQAGSNVNEI</sequence>
<evidence type="ECO:0000256" key="3">
    <source>
        <dbReference type="ARBA" id="ARBA00022692"/>
    </source>
</evidence>
<reference evidence="8 9" key="1">
    <citation type="submission" date="2018-10" db="EMBL/GenBank/DDBJ databases">
        <title>Paraburkholderia sp. 7MK8-2, isolated from soil.</title>
        <authorList>
            <person name="Gao Z.-H."/>
            <person name="Qiu L.-H."/>
        </authorList>
    </citation>
    <scope>NUCLEOTIDE SEQUENCE [LARGE SCALE GENOMIC DNA]</scope>
    <source>
        <strain evidence="8 9">7MK8-2</strain>
    </source>
</reference>
<feature type="transmembrane region" description="Helical" evidence="7">
    <location>
        <begin position="435"/>
        <end position="458"/>
    </location>
</feature>
<feature type="transmembrane region" description="Helical" evidence="7">
    <location>
        <begin position="470"/>
        <end position="486"/>
    </location>
</feature>
<dbReference type="InterPro" id="IPR011701">
    <property type="entry name" value="MFS"/>
</dbReference>
<dbReference type="SUPFAM" id="SSF103473">
    <property type="entry name" value="MFS general substrate transporter"/>
    <property type="match status" value="1"/>
</dbReference>
<dbReference type="EMBL" id="RBZV01000002">
    <property type="protein sequence ID" value="RKP51086.1"/>
    <property type="molecule type" value="Genomic_DNA"/>
</dbReference>
<evidence type="ECO:0000256" key="2">
    <source>
        <dbReference type="ARBA" id="ARBA00022475"/>
    </source>
</evidence>
<dbReference type="Pfam" id="PF07690">
    <property type="entry name" value="MFS_1"/>
    <property type="match status" value="1"/>
</dbReference>
<evidence type="ECO:0000313" key="8">
    <source>
        <dbReference type="EMBL" id="RKP51086.1"/>
    </source>
</evidence>
<feature type="region of interest" description="Disordered" evidence="6">
    <location>
        <begin position="71"/>
        <end position="99"/>
    </location>
</feature>
<dbReference type="AlphaFoldDB" id="A0A494XQK7"/>
<comment type="subcellular location">
    <subcellularLocation>
        <location evidence="1">Cell membrane</location>
        <topology evidence="1">Multi-pass membrane protein</topology>
    </subcellularLocation>
</comment>
<name>A0A494XQK7_9BURK</name>
<feature type="transmembrane region" description="Helical" evidence="7">
    <location>
        <begin position="265"/>
        <end position="284"/>
    </location>
</feature>
<accession>A0A494XQK7</accession>
<dbReference type="CDD" id="cd06173">
    <property type="entry name" value="MFS_MefA_like"/>
    <property type="match status" value="1"/>
</dbReference>
<evidence type="ECO:0000256" key="7">
    <source>
        <dbReference type="SAM" id="Phobius"/>
    </source>
</evidence>
<feature type="transmembrane region" description="Helical" evidence="7">
    <location>
        <begin position="203"/>
        <end position="221"/>
    </location>
</feature>